<dbReference type="InterPro" id="IPR020449">
    <property type="entry name" value="Tscrpt_reg_AraC-type_HTH"/>
</dbReference>
<dbReference type="InterPro" id="IPR014710">
    <property type="entry name" value="RmlC-like_jellyroll"/>
</dbReference>
<evidence type="ECO:0000313" key="5">
    <source>
        <dbReference type="EMBL" id="RKI91712.1"/>
    </source>
</evidence>
<dbReference type="InterPro" id="IPR013096">
    <property type="entry name" value="Cupin_2"/>
</dbReference>
<keyword evidence="6" id="KW-1185">Reference proteome</keyword>
<evidence type="ECO:0000313" key="6">
    <source>
        <dbReference type="Proteomes" id="UP000280696"/>
    </source>
</evidence>
<keyword evidence="1" id="KW-0805">Transcription regulation</keyword>
<dbReference type="PROSITE" id="PS00041">
    <property type="entry name" value="HTH_ARAC_FAMILY_1"/>
    <property type="match status" value="1"/>
</dbReference>
<dbReference type="Proteomes" id="UP000280696">
    <property type="component" value="Unassembled WGS sequence"/>
</dbReference>
<dbReference type="SUPFAM" id="SSF51215">
    <property type="entry name" value="Regulatory protein AraC"/>
    <property type="match status" value="1"/>
</dbReference>
<evidence type="ECO:0000256" key="3">
    <source>
        <dbReference type="ARBA" id="ARBA00023163"/>
    </source>
</evidence>
<dbReference type="PANTHER" id="PTHR43280:SF30">
    <property type="entry name" value="MMSAB OPERON REGULATORY PROTEIN"/>
    <property type="match status" value="1"/>
</dbReference>
<dbReference type="PRINTS" id="PR00032">
    <property type="entry name" value="HTHARAC"/>
</dbReference>
<dbReference type="InterPro" id="IPR009057">
    <property type="entry name" value="Homeodomain-like_sf"/>
</dbReference>
<dbReference type="SMART" id="SM00342">
    <property type="entry name" value="HTH_ARAC"/>
    <property type="match status" value="1"/>
</dbReference>
<proteinExistence type="predicted"/>
<reference evidence="5 6" key="1">
    <citation type="submission" date="2018-09" db="EMBL/GenBank/DDBJ databases">
        <title>Murine metabolic-syndrome-specific gut microbial biobank.</title>
        <authorList>
            <person name="Liu C."/>
        </authorList>
    </citation>
    <scope>NUCLEOTIDE SEQUENCE [LARGE SCALE GENOMIC DNA]</scope>
    <source>
        <strain evidence="5 6">0.1xD8-82</strain>
    </source>
</reference>
<evidence type="ECO:0000259" key="4">
    <source>
        <dbReference type="PROSITE" id="PS01124"/>
    </source>
</evidence>
<keyword evidence="2" id="KW-0238">DNA-binding</keyword>
<dbReference type="GO" id="GO:0043565">
    <property type="term" value="F:sequence-specific DNA binding"/>
    <property type="evidence" value="ECO:0007669"/>
    <property type="project" value="InterPro"/>
</dbReference>
<dbReference type="InterPro" id="IPR037923">
    <property type="entry name" value="HTH-like"/>
</dbReference>
<dbReference type="SUPFAM" id="SSF46689">
    <property type="entry name" value="Homeodomain-like"/>
    <property type="match status" value="2"/>
</dbReference>
<organism evidence="5 6">
    <name type="scientific">Parablautia intestinalis</name>
    <dbReference type="NCBI Taxonomy" id="2320100"/>
    <lineage>
        <taxon>Bacteria</taxon>
        <taxon>Bacillati</taxon>
        <taxon>Bacillota</taxon>
        <taxon>Clostridia</taxon>
        <taxon>Lachnospirales</taxon>
        <taxon>Lachnospiraceae</taxon>
        <taxon>Parablautia</taxon>
    </lineage>
</organism>
<dbReference type="InterPro" id="IPR018062">
    <property type="entry name" value="HTH_AraC-typ_CS"/>
</dbReference>
<sequence>MGNTRHKIEGMGLTNFGHARLLYISTSKYEGDWQSIVHSHSFSELFYVVNGNGLFIAEDIEFSVTRNDMVVINPHVAHTEKSQSDSPLEYIVLGIDGLSFSFEDMACVQDGLCVETEFGMVYKYNVQSANVYAYLNIMLEEITHRESNYEAVCQNLLEVLLICMLRNDNLSVFQNRNTFINRECMQIKNYLDSNYSENITLDALAAMMHMNKYYMAHAFSRFTGLSPIHYLQQKRIQEARALLESTNYSIAEISSMLGFSSQSYFSQSFKKITGESPIQHRNEYRTKKCLYPKQMK</sequence>
<dbReference type="PANTHER" id="PTHR43280">
    <property type="entry name" value="ARAC-FAMILY TRANSCRIPTIONAL REGULATOR"/>
    <property type="match status" value="1"/>
</dbReference>
<keyword evidence="3" id="KW-0804">Transcription</keyword>
<dbReference type="AlphaFoldDB" id="A0A3A9AJU5"/>
<dbReference type="Gene3D" id="1.10.10.60">
    <property type="entry name" value="Homeodomain-like"/>
    <property type="match status" value="2"/>
</dbReference>
<gene>
    <name evidence="5" type="ORF">D7V94_08905</name>
</gene>
<dbReference type="PROSITE" id="PS01124">
    <property type="entry name" value="HTH_ARAC_FAMILY_2"/>
    <property type="match status" value="1"/>
</dbReference>
<feature type="domain" description="HTH araC/xylS-type" evidence="4">
    <location>
        <begin position="185"/>
        <end position="283"/>
    </location>
</feature>
<name>A0A3A9AJU5_9FIRM</name>
<dbReference type="EMBL" id="RAYQ01000008">
    <property type="protein sequence ID" value="RKI91712.1"/>
    <property type="molecule type" value="Genomic_DNA"/>
</dbReference>
<dbReference type="InterPro" id="IPR018060">
    <property type="entry name" value="HTH_AraC"/>
</dbReference>
<dbReference type="Gene3D" id="2.60.120.10">
    <property type="entry name" value="Jelly Rolls"/>
    <property type="match status" value="1"/>
</dbReference>
<comment type="caution">
    <text evidence="5">The sequence shown here is derived from an EMBL/GenBank/DDBJ whole genome shotgun (WGS) entry which is preliminary data.</text>
</comment>
<dbReference type="Pfam" id="PF07883">
    <property type="entry name" value="Cupin_2"/>
    <property type="match status" value="1"/>
</dbReference>
<protein>
    <submittedName>
        <fullName evidence="5">AraC family transcriptional regulator</fullName>
    </submittedName>
</protein>
<dbReference type="GO" id="GO:0003700">
    <property type="term" value="F:DNA-binding transcription factor activity"/>
    <property type="evidence" value="ECO:0007669"/>
    <property type="project" value="InterPro"/>
</dbReference>
<evidence type="ECO:0000256" key="1">
    <source>
        <dbReference type="ARBA" id="ARBA00023015"/>
    </source>
</evidence>
<accession>A0A3A9AJU5</accession>
<dbReference type="RefSeq" id="WP_120468903.1">
    <property type="nucleotide sequence ID" value="NZ_RAYQ01000008.1"/>
</dbReference>
<evidence type="ECO:0000256" key="2">
    <source>
        <dbReference type="ARBA" id="ARBA00023125"/>
    </source>
</evidence>
<dbReference type="OrthoDB" id="9801308at2"/>
<dbReference type="Pfam" id="PF12833">
    <property type="entry name" value="HTH_18"/>
    <property type="match status" value="1"/>
</dbReference>